<protein>
    <submittedName>
        <fullName evidence="3">Heat-inducible protein</fullName>
    </submittedName>
</protein>
<feature type="domain" description="DUF306" evidence="2">
    <location>
        <begin position="29"/>
        <end position="136"/>
    </location>
</feature>
<proteinExistence type="predicted"/>
<dbReference type="Pfam" id="PF03724">
    <property type="entry name" value="META"/>
    <property type="match status" value="1"/>
</dbReference>
<dbReference type="PROSITE" id="PS51257">
    <property type="entry name" value="PROKAR_LIPOPROTEIN"/>
    <property type="match status" value="1"/>
</dbReference>
<gene>
    <name evidence="3" type="ORF">JT31_00385</name>
</gene>
<dbReference type="NCBIfam" id="NF007766">
    <property type="entry name" value="PRK10449.1"/>
    <property type="match status" value="1"/>
</dbReference>
<dbReference type="InterPro" id="IPR005184">
    <property type="entry name" value="DUF306_Meta_HslJ"/>
</dbReference>
<dbReference type="InterPro" id="IPR053147">
    <property type="entry name" value="Hsp_HslJ-like"/>
</dbReference>
<dbReference type="Gene3D" id="2.40.128.270">
    <property type="match status" value="1"/>
</dbReference>
<sequence>MKKFASLMLASVVLAGCAQPADKGSVTAQDLQHHRFVLESVDGKPLVVKNTKRAPELSFGENMHISGAMCNRFMGQATLENNTLKVKGLGMTMMLCVEPQLNDLDHRINEMLTAGANVSLANQQLVLKSGQHTLTYKLADLVN</sequence>
<evidence type="ECO:0000313" key="3">
    <source>
        <dbReference type="EMBL" id="AIR03138.1"/>
    </source>
</evidence>
<evidence type="ECO:0000256" key="1">
    <source>
        <dbReference type="SAM" id="SignalP"/>
    </source>
</evidence>
<dbReference type="KEGG" id="cnt:JT31_00385"/>
<dbReference type="EMBL" id="CP009451">
    <property type="protein sequence ID" value="AIR03138.1"/>
    <property type="molecule type" value="Genomic_DNA"/>
</dbReference>
<keyword evidence="1" id="KW-0732">Signal</keyword>
<dbReference type="PANTHER" id="PTHR35535:SF1">
    <property type="entry name" value="HEAT SHOCK PROTEIN HSLJ"/>
    <property type="match status" value="1"/>
</dbReference>
<accession>A0A089PT07</accession>
<dbReference type="OrthoDB" id="5600341at2"/>
<name>A0A089PT07_9ENTR</name>
<feature type="signal peptide" evidence="1">
    <location>
        <begin position="1"/>
        <end position="20"/>
    </location>
</feature>
<dbReference type="InterPro" id="IPR038670">
    <property type="entry name" value="HslJ-like_sf"/>
</dbReference>
<organism evidence="3 4">
    <name type="scientific">Cedecea neteri</name>
    <dbReference type="NCBI Taxonomy" id="158822"/>
    <lineage>
        <taxon>Bacteria</taxon>
        <taxon>Pseudomonadati</taxon>
        <taxon>Pseudomonadota</taxon>
        <taxon>Gammaproteobacteria</taxon>
        <taxon>Enterobacterales</taxon>
        <taxon>Enterobacteriaceae</taxon>
        <taxon>Cedecea</taxon>
    </lineage>
</organism>
<evidence type="ECO:0000313" key="4">
    <source>
        <dbReference type="Proteomes" id="UP000029481"/>
    </source>
</evidence>
<dbReference type="PANTHER" id="PTHR35535">
    <property type="entry name" value="HEAT SHOCK PROTEIN HSLJ"/>
    <property type="match status" value="1"/>
</dbReference>
<dbReference type="AlphaFoldDB" id="A0A089PT07"/>
<keyword evidence="4" id="KW-1185">Reference proteome</keyword>
<dbReference type="RefSeq" id="WP_038472052.1">
    <property type="nucleotide sequence ID" value="NZ_CP009451.1"/>
</dbReference>
<dbReference type="Proteomes" id="UP000029481">
    <property type="component" value="Chromosome"/>
</dbReference>
<evidence type="ECO:0000259" key="2">
    <source>
        <dbReference type="Pfam" id="PF03724"/>
    </source>
</evidence>
<feature type="chain" id="PRO_5001848793" evidence="1">
    <location>
        <begin position="21"/>
        <end position="143"/>
    </location>
</feature>
<reference evidence="3 4" key="1">
    <citation type="submission" date="2014-09" db="EMBL/GenBank/DDBJ databases">
        <title>Cedecea neteri SSMD04 Genome Sequencing.</title>
        <authorList>
            <person name="Tan J.-Y."/>
        </authorList>
    </citation>
    <scope>NUCLEOTIDE SEQUENCE [LARGE SCALE GENOMIC DNA]</scope>
    <source>
        <strain evidence="3 4">SSMD04</strain>
    </source>
</reference>